<gene>
    <name evidence="10" type="ORF">KDA27_04030</name>
</gene>
<dbReference type="InterPro" id="IPR039420">
    <property type="entry name" value="WalR-like"/>
</dbReference>
<evidence type="ECO:0000256" key="3">
    <source>
        <dbReference type="ARBA" id="ARBA00023015"/>
    </source>
</evidence>
<keyword evidence="1 6" id="KW-0597">Phosphoprotein</keyword>
<dbReference type="Pfam" id="PF00486">
    <property type="entry name" value="Trans_reg_C"/>
    <property type="match status" value="1"/>
</dbReference>
<evidence type="ECO:0000256" key="4">
    <source>
        <dbReference type="ARBA" id="ARBA00023125"/>
    </source>
</evidence>
<reference evidence="10" key="2">
    <citation type="journal article" date="2021" name="Microbiome">
        <title>Successional dynamics and alternative stable states in a saline activated sludge microbial community over 9 years.</title>
        <authorList>
            <person name="Wang Y."/>
            <person name="Ye J."/>
            <person name="Ju F."/>
            <person name="Liu L."/>
            <person name="Boyd J.A."/>
            <person name="Deng Y."/>
            <person name="Parks D.H."/>
            <person name="Jiang X."/>
            <person name="Yin X."/>
            <person name="Woodcroft B.J."/>
            <person name="Tyson G.W."/>
            <person name="Hugenholtz P."/>
            <person name="Polz M.F."/>
            <person name="Zhang T."/>
        </authorList>
    </citation>
    <scope>NUCLEOTIDE SEQUENCE</scope>
    <source>
        <strain evidence="10">HKST-UBA02</strain>
    </source>
</reference>
<sequence length="228" mass="25622">MEKPVVLVVDDEEDLVELVRYNLEQSEYDVRTACSGLEAVQAVAEDPPDLIVLDLMMPGVDGLQVCNQIRASEKTQHIPILMLTAKGDERDVVQGLEAGADDYVTKPFSVQVLLARISALLRRSERSVPEQDEAIKVDRITLFPRKHEVRIDGKPVQLTAAEFRALHFLARRRGWVFTRQQIVEAVHGPDYVVTDRSVDVLMVGLRKRLGKASSYIETVRGVGYRMKG</sequence>
<dbReference type="PROSITE" id="PS50110">
    <property type="entry name" value="RESPONSE_REGULATORY"/>
    <property type="match status" value="1"/>
</dbReference>
<dbReference type="FunFam" id="3.40.50.2300:FF:000001">
    <property type="entry name" value="DNA-binding response regulator PhoB"/>
    <property type="match status" value="1"/>
</dbReference>
<dbReference type="SUPFAM" id="SSF46894">
    <property type="entry name" value="C-terminal effector domain of the bipartite response regulators"/>
    <property type="match status" value="1"/>
</dbReference>
<evidence type="ECO:0000259" key="8">
    <source>
        <dbReference type="PROSITE" id="PS50110"/>
    </source>
</evidence>
<keyword evidence="2" id="KW-0902">Two-component regulatory system</keyword>
<proteinExistence type="predicted"/>
<dbReference type="GO" id="GO:0032993">
    <property type="term" value="C:protein-DNA complex"/>
    <property type="evidence" value="ECO:0007669"/>
    <property type="project" value="TreeGrafter"/>
</dbReference>
<evidence type="ECO:0000256" key="5">
    <source>
        <dbReference type="ARBA" id="ARBA00023163"/>
    </source>
</evidence>
<dbReference type="EMBL" id="JAGQHS010000013">
    <property type="protein sequence ID" value="MCA9754948.1"/>
    <property type="molecule type" value="Genomic_DNA"/>
</dbReference>
<evidence type="ECO:0000256" key="7">
    <source>
        <dbReference type="PROSITE-ProRule" id="PRU01091"/>
    </source>
</evidence>
<reference evidence="10" key="1">
    <citation type="submission" date="2020-04" db="EMBL/GenBank/DDBJ databases">
        <authorList>
            <person name="Zhang T."/>
        </authorList>
    </citation>
    <scope>NUCLEOTIDE SEQUENCE</scope>
    <source>
        <strain evidence="10">HKST-UBA02</strain>
    </source>
</reference>
<dbReference type="InterPro" id="IPR036388">
    <property type="entry name" value="WH-like_DNA-bd_sf"/>
</dbReference>
<evidence type="ECO:0000256" key="1">
    <source>
        <dbReference type="ARBA" id="ARBA00022553"/>
    </source>
</evidence>
<dbReference type="InterPro" id="IPR011006">
    <property type="entry name" value="CheY-like_superfamily"/>
</dbReference>
<dbReference type="Gene3D" id="1.10.10.10">
    <property type="entry name" value="Winged helix-like DNA-binding domain superfamily/Winged helix DNA-binding domain"/>
    <property type="match status" value="1"/>
</dbReference>
<keyword evidence="4 7" id="KW-0238">DNA-binding</keyword>
<dbReference type="GO" id="GO:0000156">
    <property type="term" value="F:phosphorelay response regulator activity"/>
    <property type="evidence" value="ECO:0007669"/>
    <property type="project" value="TreeGrafter"/>
</dbReference>
<evidence type="ECO:0000256" key="6">
    <source>
        <dbReference type="PROSITE-ProRule" id="PRU00169"/>
    </source>
</evidence>
<dbReference type="PROSITE" id="PS51755">
    <property type="entry name" value="OMPR_PHOB"/>
    <property type="match status" value="1"/>
</dbReference>
<organism evidence="10 11">
    <name type="scientific">Eiseniibacteriota bacterium</name>
    <dbReference type="NCBI Taxonomy" id="2212470"/>
    <lineage>
        <taxon>Bacteria</taxon>
        <taxon>Candidatus Eiseniibacteriota</taxon>
    </lineage>
</organism>
<dbReference type="InterPro" id="IPR001789">
    <property type="entry name" value="Sig_transdc_resp-reg_receiver"/>
</dbReference>
<dbReference type="SUPFAM" id="SSF52172">
    <property type="entry name" value="CheY-like"/>
    <property type="match status" value="1"/>
</dbReference>
<feature type="DNA-binding region" description="OmpR/PhoB-type" evidence="7">
    <location>
        <begin position="132"/>
        <end position="228"/>
    </location>
</feature>
<dbReference type="SMART" id="SM00862">
    <property type="entry name" value="Trans_reg_C"/>
    <property type="match status" value="1"/>
</dbReference>
<dbReference type="CDD" id="cd00383">
    <property type="entry name" value="trans_reg_C"/>
    <property type="match status" value="1"/>
</dbReference>
<keyword evidence="5" id="KW-0804">Transcription</keyword>
<accession>A0A956N9S3</accession>
<evidence type="ECO:0000259" key="9">
    <source>
        <dbReference type="PROSITE" id="PS51755"/>
    </source>
</evidence>
<dbReference type="SMART" id="SM00448">
    <property type="entry name" value="REC"/>
    <property type="match status" value="1"/>
</dbReference>
<evidence type="ECO:0000313" key="10">
    <source>
        <dbReference type="EMBL" id="MCA9754948.1"/>
    </source>
</evidence>
<keyword evidence="3" id="KW-0805">Transcription regulation</keyword>
<comment type="caution">
    <text evidence="10">The sequence shown here is derived from an EMBL/GenBank/DDBJ whole genome shotgun (WGS) entry which is preliminary data.</text>
</comment>
<evidence type="ECO:0000313" key="11">
    <source>
        <dbReference type="Proteomes" id="UP000739538"/>
    </source>
</evidence>
<evidence type="ECO:0000256" key="2">
    <source>
        <dbReference type="ARBA" id="ARBA00023012"/>
    </source>
</evidence>
<dbReference type="InterPro" id="IPR016032">
    <property type="entry name" value="Sig_transdc_resp-reg_C-effctor"/>
</dbReference>
<dbReference type="PANTHER" id="PTHR48111">
    <property type="entry name" value="REGULATOR OF RPOS"/>
    <property type="match status" value="1"/>
</dbReference>
<name>A0A956N9S3_UNCEI</name>
<dbReference type="GO" id="GO:0006355">
    <property type="term" value="P:regulation of DNA-templated transcription"/>
    <property type="evidence" value="ECO:0007669"/>
    <property type="project" value="InterPro"/>
</dbReference>
<dbReference type="InterPro" id="IPR001867">
    <property type="entry name" value="OmpR/PhoB-type_DNA-bd"/>
</dbReference>
<dbReference type="Proteomes" id="UP000739538">
    <property type="component" value="Unassembled WGS sequence"/>
</dbReference>
<feature type="modified residue" description="4-aspartylphosphate" evidence="6">
    <location>
        <position position="54"/>
    </location>
</feature>
<dbReference type="Pfam" id="PF00072">
    <property type="entry name" value="Response_reg"/>
    <property type="match status" value="1"/>
</dbReference>
<feature type="domain" description="OmpR/PhoB-type" evidence="9">
    <location>
        <begin position="132"/>
        <end position="228"/>
    </location>
</feature>
<dbReference type="PANTHER" id="PTHR48111:SF40">
    <property type="entry name" value="PHOSPHATE REGULON TRANSCRIPTIONAL REGULATORY PROTEIN PHOB"/>
    <property type="match status" value="1"/>
</dbReference>
<dbReference type="AlphaFoldDB" id="A0A956N9S3"/>
<dbReference type="GO" id="GO:0000976">
    <property type="term" value="F:transcription cis-regulatory region binding"/>
    <property type="evidence" value="ECO:0007669"/>
    <property type="project" value="TreeGrafter"/>
</dbReference>
<feature type="domain" description="Response regulatory" evidence="8">
    <location>
        <begin position="5"/>
        <end position="121"/>
    </location>
</feature>
<dbReference type="Gene3D" id="3.40.50.2300">
    <property type="match status" value="1"/>
</dbReference>
<dbReference type="GO" id="GO:0005829">
    <property type="term" value="C:cytosol"/>
    <property type="evidence" value="ECO:0007669"/>
    <property type="project" value="TreeGrafter"/>
</dbReference>
<protein>
    <submittedName>
        <fullName evidence="10">Response regulator transcription factor</fullName>
    </submittedName>
</protein>